<feature type="domain" description="Protein kinase" evidence="6">
    <location>
        <begin position="20"/>
        <end position="293"/>
    </location>
</feature>
<evidence type="ECO:0000256" key="2">
    <source>
        <dbReference type="ARBA" id="ARBA00022741"/>
    </source>
</evidence>
<dbReference type="InterPro" id="IPR000719">
    <property type="entry name" value="Prot_kinase_dom"/>
</dbReference>
<dbReference type="Pfam" id="PF00069">
    <property type="entry name" value="Pkinase"/>
    <property type="match status" value="1"/>
</dbReference>
<dbReference type="SMART" id="SM00220">
    <property type="entry name" value="S_TKc"/>
    <property type="match status" value="1"/>
</dbReference>
<name>A0A4Y6PT81_PERCE</name>
<evidence type="ECO:0000256" key="5">
    <source>
        <dbReference type="SAM" id="MobiDB-lite"/>
    </source>
</evidence>
<dbReference type="PANTHER" id="PTHR43289">
    <property type="entry name" value="MITOGEN-ACTIVATED PROTEIN KINASE KINASE KINASE 20-RELATED"/>
    <property type="match status" value="1"/>
</dbReference>
<protein>
    <recommendedName>
        <fullName evidence="6">Protein kinase domain-containing protein</fullName>
    </recommendedName>
</protein>
<feature type="region of interest" description="Disordered" evidence="5">
    <location>
        <begin position="387"/>
        <end position="438"/>
    </location>
</feature>
<dbReference type="OrthoDB" id="9801841at2"/>
<dbReference type="AlphaFoldDB" id="A0A4Y6PT81"/>
<dbReference type="InterPro" id="IPR011009">
    <property type="entry name" value="Kinase-like_dom_sf"/>
</dbReference>
<dbReference type="PROSITE" id="PS00108">
    <property type="entry name" value="PROTEIN_KINASE_ST"/>
    <property type="match status" value="1"/>
</dbReference>
<dbReference type="GO" id="GO:0005524">
    <property type="term" value="F:ATP binding"/>
    <property type="evidence" value="ECO:0007669"/>
    <property type="project" value="UniProtKB-KW"/>
</dbReference>
<proteinExistence type="predicted"/>
<keyword evidence="4" id="KW-0067">ATP-binding</keyword>
<dbReference type="EMBL" id="CP041186">
    <property type="protein sequence ID" value="QDG51237.1"/>
    <property type="molecule type" value="Genomic_DNA"/>
</dbReference>
<feature type="region of interest" description="Disordered" evidence="5">
    <location>
        <begin position="340"/>
        <end position="372"/>
    </location>
</feature>
<sequence length="621" mass="67513">MATATKQRVLRSGVVIAEKYRVDKAIARGGFSVIYQGTHIGMERPVALKLLALDDEIKPTWLERFTREAKLASQLTHPNTVTIFDYGQDERGFLYIVMEWVEGTSLYHHLKKNGALSAPDVAEITLQILQSLDEAHRRGFLHRDLKPSNIMLSKDYEGQDIVKVLDFGIAKVLESSQQKVGRQAARITHKGAFIGTPRYASPEQLDGKSLTPAADIYSLGLLMWEALVGDPAVPSIQYGECVKYHMGDNPWRLPASVECPPGLANILYRALEKDLSRRYQTCREMHRDLSAWLRSSEAQRNSGQDFFIGATAAGGYEPVGLARESSDVDDDELFAGLVEQSSPGDQAPLDLHGPSGAPPPLSGSNEVSSAPGDDTFERELLALAEESSVPEMDQSAAPDTSPMQNPPRPVGAHARSEPRHPSRVSQKASLPASDGGNHSKKMTVAVSALAAAIILGAGAYAIFSGDETADGAADNANNEAVVAKEDDEAAEPPVEQKSPEQLEAELDDGTPSYSSGMIWTALNQSGWRRIGKVDTLEFSDLTQSSARFRKKSKTVMVTIYEAQTYADAESYVTTAEKPVQAMRFGKTTVQVSPGAKGNSTRGVYDLMSTLFQLKSIAQEQQ</sequence>
<dbReference type="CDD" id="cd14014">
    <property type="entry name" value="STKc_PknB_like"/>
    <property type="match status" value="1"/>
</dbReference>
<dbReference type="Proteomes" id="UP000315995">
    <property type="component" value="Chromosome"/>
</dbReference>
<reference evidence="7 8" key="1">
    <citation type="submission" date="2019-06" db="EMBL/GenBank/DDBJ databases">
        <title>Persicimonas caeni gen. nov., sp. nov., a predatory bacterium isolated from solar saltern.</title>
        <authorList>
            <person name="Wang S."/>
        </authorList>
    </citation>
    <scope>NUCLEOTIDE SEQUENCE [LARGE SCALE GENOMIC DNA]</scope>
    <source>
        <strain evidence="7 8">YN101</strain>
    </source>
</reference>
<accession>A0A4Y6PT81</accession>
<gene>
    <name evidence="7" type="ORF">FIV42_10945</name>
</gene>
<organism evidence="7 8">
    <name type="scientific">Persicimonas caeni</name>
    <dbReference type="NCBI Taxonomy" id="2292766"/>
    <lineage>
        <taxon>Bacteria</taxon>
        <taxon>Deltaproteobacteria</taxon>
        <taxon>Bradymonadales</taxon>
        <taxon>Bradymonadaceae</taxon>
        <taxon>Persicimonas</taxon>
    </lineage>
</organism>
<evidence type="ECO:0000313" key="7">
    <source>
        <dbReference type="EMBL" id="QDG51237.1"/>
    </source>
</evidence>
<evidence type="ECO:0000256" key="4">
    <source>
        <dbReference type="ARBA" id="ARBA00022840"/>
    </source>
</evidence>
<evidence type="ECO:0000259" key="6">
    <source>
        <dbReference type="PROSITE" id="PS50011"/>
    </source>
</evidence>
<keyword evidence="2" id="KW-0547">Nucleotide-binding</keyword>
<evidence type="ECO:0000313" key="8">
    <source>
        <dbReference type="Proteomes" id="UP000315995"/>
    </source>
</evidence>
<dbReference type="Gene3D" id="3.30.200.20">
    <property type="entry name" value="Phosphorylase Kinase, domain 1"/>
    <property type="match status" value="1"/>
</dbReference>
<dbReference type="GO" id="GO:0004674">
    <property type="term" value="F:protein serine/threonine kinase activity"/>
    <property type="evidence" value="ECO:0007669"/>
    <property type="project" value="TreeGrafter"/>
</dbReference>
<keyword evidence="8" id="KW-1185">Reference proteome</keyword>
<evidence type="ECO:0000256" key="1">
    <source>
        <dbReference type="ARBA" id="ARBA00022679"/>
    </source>
</evidence>
<dbReference type="InterPro" id="IPR008271">
    <property type="entry name" value="Ser/Thr_kinase_AS"/>
</dbReference>
<dbReference type="PANTHER" id="PTHR43289:SF6">
    <property type="entry name" value="SERINE_THREONINE-PROTEIN KINASE NEKL-3"/>
    <property type="match status" value="1"/>
</dbReference>
<dbReference type="Gene3D" id="1.10.510.10">
    <property type="entry name" value="Transferase(Phosphotransferase) domain 1"/>
    <property type="match status" value="1"/>
</dbReference>
<keyword evidence="1" id="KW-0808">Transferase</keyword>
<keyword evidence="3" id="KW-0418">Kinase</keyword>
<accession>A0A5B8Y5H0</accession>
<dbReference type="RefSeq" id="WP_141197722.1">
    <property type="nucleotide sequence ID" value="NZ_CP041186.1"/>
</dbReference>
<dbReference type="PROSITE" id="PS50011">
    <property type="entry name" value="PROTEIN_KINASE_DOM"/>
    <property type="match status" value="1"/>
</dbReference>
<evidence type="ECO:0000256" key="3">
    <source>
        <dbReference type="ARBA" id="ARBA00022777"/>
    </source>
</evidence>
<dbReference type="SUPFAM" id="SSF56112">
    <property type="entry name" value="Protein kinase-like (PK-like)"/>
    <property type="match status" value="1"/>
</dbReference>